<dbReference type="FunFam" id="3.40.630.10:FF:000015">
    <property type="entry name" value="Aminoacyl-histidine dipeptidase PepD"/>
    <property type="match status" value="1"/>
</dbReference>
<dbReference type="InterPro" id="IPR002933">
    <property type="entry name" value="Peptidase_M20"/>
</dbReference>
<dbReference type="PIRSF" id="PIRSF016599">
    <property type="entry name" value="Xaa-His_dipept"/>
    <property type="match status" value="1"/>
</dbReference>
<proteinExistence type="predicted"/>
<dbReference type="Pfam" id="PF07687">
    <property type="entry name" value="M20_dimer"/>
    <property type="match status" value="1"/>
</dbReference>
<evidence type="ECO:0000256" key="5">
    <source>
        <dbReference type="ARBA" id="ARBA00022801"/>
    </source>
</evidence>
<dbReference type="GO" id="GO:0046872">
    <property type="term" value="F:metal ion binding"/>
    <property type="evidence" value="ECO:0007669"/>
    <property type="project" value="UniProtKB-KW"/>
</dbReference>
<dbReference type="InterPro" id="IPR001160">
    <property type="entry name" value="Peptidase_M20C"/>
</dbReference>
<evidence type="ECO:0000259" key="9">
    <source>
        <dbReference type="Pfam" id="PF07687"/>
    </source>
</evidence>
<dbReference type="FunFam" id="3.40.630.10:FF:000018">
    <property type="entry name" value="Aminoacyl-histidine dipeptidase PepD"/>
    <property type="match status" value="1"/>
</dbReference>
<dbReference type="PANTHER" id="PTHR43501:SF1">
    <property type="entry name" value="CYTOSOL NON-SPECIFIC DIPEPTIDASE"/>
    <property type="match status" value="1"/>
</dbReference>
<keyword evidence="8" id="KW-0170">Cobalt</keyword>
<gene>
    <name evidence="10" type="ORF">PV02_09530</name>
</gene>
<keyword evidence="11" id="KW-1185">Reference proteome</keyword>
<dbReference type="Pfam" id="PF01546">
    <property type="entry name" value="Peptidase_M20"/>
    <property type="match status" value="1"/>
</dbReference>
<keyword evidence="7" id="KW-0482">Metalloprotease</keyword>
<sequence length="481" mass="51906">MDAITKEILALFEEINAIPRCSGHEENIANWLKEQALSAGLGFKFDSVNNVLISVPASPGYETLPAVILQGHMDMVCEKTQASAHDFSRDPISHIIEGDWLRADGTTLGADNGIALAMALVLARHRKIPHPPLELLFTVDEETGLTGANELMPDFISGKILLNLDSEEEGVFITGCAGGLTTTISLPLERAPLPASHKVYRLAVTGLAGGHSGVNIHEKRANANKLLAAVLGSLMDNASLHILSISGGSAHNAISRHAEALVGMPLENIKRAEEIVMRAEEEARRIYAAHDTSLSVTLSIQQEDEGLHVIPHETAQKILSLLNELPHGVARMSADMPGLVQASSNLAVIRTEGDQLVIITSQRSSASSELQEITGKITSTARSMGAEVRHGSGYPAWQPDPLSPLTRRCKDIYSEIFAKEPAIEVIHAGLECAVIGSKYPGMEMISFGPTIRNPHSPEERLYIPSVPKVWKFLIALLASFR</sequence>
<accession>A0AAE3HC05</accession>
<dbReference type="PANTHER" id="PTHR43501">
    <property type="entry name" value="CYTOSOL NON-SPECIFIC DIPEPTIDASE"/>
    <property type="match status" value="1"/>
</dbReference>
<feature type="domain" description="Peptidase M20 dimerisation" evidence="9">
    <location>
        <begin position="204"/>
        <end position="289"/>
    </location>
</feature>
<dbReference type="RefSeq" id="WP_256623200.1">
    <property type="nucleotide sequence ID" value="NZ_JTEO01000005.1"/>
</dbReference>
<evidence type="ECO:0000256" key="7">
    <source>
        <dbReference type="ARBA" id="ARBA00023049"/>
    </source>
</evidence>
<dbReference type="InterPro" id="IPR036264">
    <property type="entry name" value="Bact_exopeptidase_dim_dom"/>
</dbReference>
<dbReference type="EMBL" id="JTEO01000005">
    <property type="protein sequence ID" value="MCQ6963344.1"/>
    <property type="molecule type" value="Genomic_DNA"/>
</dbReference>
<name>A0AAE3HC05_9EURY</name>
<dbReference type="GO" id="GO:0006508">
    <property type="term" value="P:proteolysis"/>
    <property type="evidence" value="ECO:0007669"/>
    <property type="project" value="UniProtKB-KW"/>
</dbReference>
<evidence type="ECO:0000256" key="1">
    <source>
        <dbReference type="ARBA" id="ARBA00001941"/>
    </source>
</evidence>
<evidence type="ECO:0000313" key="10">
    <source>
        <dbReference type="EMBL" id="MCQ6963344.1"/>
    </source>
</evidence>
<dbReference type="SUPFAM" id="SSF53187">
    <property type="entry name" value="Zn-dependent exopeptidases"/>
    <property type="match status" value="1"/>
</dbReference>
<evidence type="ECO:0000256" key="4">
    <source>
        <dbReference type="ARBA" id="ARBA00022723"/>
    </source>
</evidence>
<dbReference type="NCBIfam" id="TIGR01893">
    <property type="entry name" value="aa-his-dipept"/>
    <property type="match status" value="1"/>
</dbReference>
<dbReference type="GO" id="GO:0070573">
    <property type="term" value="F:metallodipeptidase activity"/>
    <property type="evidence" value="ECO:0007669"/>
    <property type="project" value="TreeGrafter"/>
</dbReference>
<reference evidence="10 11" key="1">
    <citation type="journal article" date="2011" name="Appl. Environ. Microbiol.">
        <title>Methanogenic archaea isolated from Taiwan's Chelungpu fault.</title>
        <authorList>
            <person name="Wu S.Y."/>
            <person name="Lai M.C."/>
        </authorList>
    </citation>
    <scope>NUCLEOTIDE SEQUENCE [LARGE SCALE GENOMIC DNA]</scope>
    <source>
        <strain evidence="10 11">St545Mb</strain>
    </source>
</reference>
<evidence type="ECO:0000256" key="6">
    <source>
        <dbReference type="ARBA" id="ARBA00022833"/>
    </source>
</evidence>
<dbReference type="CDD" id="cd03890">
    <property type="entry name" value="M20_pepD"/>
    <property type="match status" value="1"/>
</dbReference>
<dbReference type="InterPro" id="IPR011650">
    <property type="entry name" value="Peptidase_M20_dimer"/>
</dbReference>
<dbReference type="AlphaFoldDB" id="A0AAE3HC05"/>
<organism evidence="10 11">
    <name type="scientific">Methanolobus chelungpuianus</name>
    <dbReference type="NCBI Taxonomy" id="502115"/>
    <lineage>
        <taxon>Archaea</taxon>
        <taxon>Methanobacteriati</taxon>
        <taxon>Methanobacteriota</taxon>
        <taxon>Stenosarchaea group</taxon>
        <taxon>Methanomicrobia</taxon>
        <taxon>Methanosarcinales</taxon>
        <taxon>Methanosarcinaceae</taxon>
        <taxon>Methanolobus</taxon>
    </lineage>
</organism>
<evidence type="ECO:0000256" key="8">
    <source>
        <dbReference type="ARBA" id="ARBA00023285"/>
    </source>
</evidence>
<evidence type="ECO:0000313" key="11">
    <source>
        <dbReference type="Proteomes" id="UP001206983"/>
    </source>
</evidence>
<dbReference type="SUPFAM" id="SSF55031">
    <property type="entry name" value="Bacterial exopeptidase dimerisation domain"/>
    <property type="match status" value="1"/>
</dbReference>
<keyword evidence="5" id="KW-0378">Hydrolase</keyword>
<keyword evidence="3" id="KW-0645">Protease</keyword>
<dbReference type="Proteomes" id="UP001206983">
    <property type="component" value="Unassembled WGS sequence"/>
</dbReference>
<comment type="cofactor">
    <cofactor evidence="1">
        <name>Co(2+)</name>
        <dbReference type="ChEBI" id="CHEBI:48828"/>
    </cofactor>
</comment>
<comment type="cofactor">
    <cofactor evidence="2">
        <name>Zn(2+)</name>
        <dbReference type="ChEBI" id="CHEBI:29105"/>
    </cofactor>
</comment>
<protein>
    <submittedName>
        <fullName evidence="10">Aminoacyl-histidine dipeptidase</fullName>
    </submittedName>
</protein>
<keyword evidence="4" id="KW-0479">Metal-binding</keyword>
<dbReference type="GO" id="GO:0005829">
    <property type="term" value="C:cytosol"/>
    <property type="evidence" value="ECO:0007669"/>
    <property type="project" value="TreeGrafter"/>
</dbReference>
<keyword evidence="6" id="KW-0862">Zinc</keyword>
<dbReference type="Gene3D" id="3.40.630.10">
    <property type="entry name" value="Zn peptidases"/>
    <property type="match status" value="2"/>
</dbReference>
<dbReference type="PRINTS" id="PR00934">
    <property type="entry name" value="XHISDIPTASE"/>
</dbReference>
<evidence type="ECO:0000256" key="2">
    <source>
        <dbReference type="ARBA" id="ARBA00001947"/>
    </source>
</evidence>
<comment type="caution">
    <text evidence="10">The sequence shown here is derived from an EMBL/GenBank/DDBJ whole genome shotgun (WGS) entry which is preliminary data.</text>
</comment>
<evidence type="ECO:0000256" key="3">
    <source>
        <dbReference type="ARBA" id="ARBA00022670"/>
    </source>
</evidence>